<dbReference type="EMBL" id="BKCJ010002479">
    <property type="protein sequence ID" value="GEU48839.1"/>
    <property type="molecule type" value="Genomic_DNA"/>
</dbReference>
<organism evidence="2">
    <name type="scientific">Tanacetum cinerariifolium</name>
    <name type="common">Dalmatian daisy</name>
    <name type="synonym">Chrysanthemum cinerariifolium</name>
    <dbReference type="NCBI Taxonomy" id="118510"/>
    <lineage>
        <taxon>Eukaryota</taxon>
        <taxon>Viridiplantae</taxon>
        <taxon>Streptophyta</taxon>
        <taxon>Embryophyta</taxon>
        <taxon>Tracheophyta</taxon>
        <taxon>Spermatophyta</taxon>
        <taxon>Magnoliopsida</taxon>
        <taxon>eudicotyledons</taxon>
        <taxon>Gunneridae</taxon>
        <taxon>Pentapetalae</taxon>
        <taxon>asterids</taxon>
        <taxon>campanulids</taxon>
        <taxon>Asterales</taxon>
        <taxon>Asteraceae</taxon>
        <taxon>Asteroideae</taxon>
        <taxon>Anthemideae</taxon>
        <taxon>Anthemidinae</taxon>
        <taxon>Tanacetum</taxon>
    </lineage>
</organism>
<proteinExistence type="predicted"/>
<dbReference type="AlphaFoldDB" id="A0A6L2KIT5"/>
<accession>A0A6L2KIT5</accession>
<sequence length="273" mass="31296">MVFQPSVADEAVNEEMDDSLEKAATTSTSLDAEQDRVTTSTTTPTISIDEATLAQALIELKHAKPKANANGIVFYEPEESTTTAIPKSKSQDNRKAKMIEKFVKLKKKDQIQLDEEVALKLHAELQAEFDKEQRIASEKAQQEELNDEEKAKLFMQLLEKRRKFYAAKRVKEKRNKPPTQAQQRKIICTYLKNIEGKKLTDLKNKSFDTIQKMFDRAFKRVNTFVNYKTELVEESSKKTKEKVTEGISERAGTKLEQDSVKKQKIDDDKEKLS</sequence>
<gene>
    <name evidence="2" type="ORF">Tci_020817</name>
</gene>
<name>A0A6L2KIT5_TANCI</name>
<feature type="region of interest" description="Disordered" evidence="1">
    <location>
        <begin position="1"/>
        <end position="42"/>
    </location>
</feature>
<protein>
    <submittedName>
        <fullName evidence="2">Uncharacterized protein</fullName>
    </submittedName>
</protein>
<comment type="caution">
    <text evidence="2">The sequence shown here is derived from an EMBL/GenBank/DDBJ whole genome shotgun (WGS) entry which is preliminary data.</text>
</comment>
<evidence type="ECO:0000256" key="1">
    <source>
        <dbReference type="SAM" id="MobiDB-lite"/>
    </source>
</evidence>
<feature type="region of interest" description="Disordered" evidence="1">
    <location>
        <begin position="232"/>
        <end position="273"/>
    </location>
</feature>
<evidence type="ECO:0000313" key="2">
    <source>
        <dbReference type="EMBL" id="GEU48839.1"/>
    </source>
</evidence>
<reference evidence="2" key="1">
    <citation type="journal article" date="2019" name="Sci. Rep.">
        <title>Draft genome of Tanacetum cinerariifolium, the natural source of mosquito coil.</title>
        <authorList>
            <person name="Yamashiro T."/>
            <person name="Shiraishi A."/>
            <person name="Satake H."/>
            <person name="Nakayama K."/>
        </authorList>
    </citation>
    <scope>NUCLEOTIDE SEQUENCE</scope>
</reference>